<keyword evidence="5" id="KW-0234">DNA repair</keyword>
<dbReference type="Pfam" id="PF21292">
    <property type="entry name" value="EME1-MUS81_C"/>
    <property type="match status" value="1"/>
</dbReference>
<dbReference type="OrthoDB" id="343092at2759"/>
<dbReference type="InterPro" id="IPR043087">
    <property type="entry name" value="Eme1_nucdom_sub2"/>
</dbReference>
<dbReference type="GO" id="GO:0000712">
    <property type="term" value="P:resolution of meiotic recombination intermediates"/>
    <property type="evidence" value="ECO:0007669"/>
    <property type="project" value="TreeGrafter"/>
</dbReference>
<dbReference type="STRING" id="137246.A0A401SMC6"/>
<evidence type="ECO:0000259" key="8">
    <source>
        <dbReference type="SMART" id="SM00891"/>
    </source>
</evidence>
<dbReference type="GO" id="GO:0031297">
    <property type="term" value="P:replication fork processing"/>
    <property type="evidence" value="ECO:0007669"/>
    <property type="project" value="TreeGrafter"/>
</dbReference>
<dbReference type="Gene3D" id="1.10.150.670">
    <property type="entry name" value="Crossover junction endonuclease EME1, DNA-binding domain"/>
    <property type="match status" value="1"/>
</dbReference>
<evidence type="ECO:0000256" key="6">
    <source>
        <dbReference type="ARBA" id="ARBA00023242"/>
    </source>
</evidence>
<dbReference type="FunFam" id="1.10.150.670:FF:000002">
    <property type="entry name" value="Crossover junction endonuclease EME1"/>
    <property type="match status" value="1"/>
</dbReference>
<dbReference type="GO" id="GO:0031573">
    <property type="term" value="P:mitotic intra-S DNA damage checkpoint signaling"/>
    <property type="evidence" value="ECO:0007669"/>
    <property type="project" value="TreeGrafter"/>
</dbReference>
<sequence>MEEETSDTDLNNDSFELPVFSFTGLRNHTTFDGAFDFKHRAPEHTNSIVIEGSDSENCDHPLSKTGCSQTNLSHSVKCLPKEVVTIVSSESDCDEDLIIPLAERLKRKLTRNQNVNSDHSTCKSSQENSNPNSPVEASIPSNPQLSQGDSEIKETEIAQHSEGQGTETVYIRRKAFPSHRTWDISDSDEGDEARVWQPTTSHIPDSNSAQLRGRNAPSSTKTASDLSHPQKKLKRNVAEIENARSEALRKQQEREQRRAEKENIRQQKEEEKMMRKELAEIEKMFRPGECLKHMLVCIDPGLLQVDGGGQLLSTLQTMEVKCIIENQTIPHSVTWRRRQACIAGQLMNEKTDWVEELHVLIHIPLEKFVSMVCNYKKEVQGVSTEGHTTLQSFALDILQKSASRFPCFVVVELERYFRPQKKERSQKKHQCTVTSEEQDKERKAKSCDRHLPLISRADVELALVHLQLSVGTQFQLLEDWKEFADYVSMFTKAVAEAPFKKAREDNGLSVHLENDGSRGVKANRSKKGLLIVWKKQIQQLNRVSSEMANAIVSVYQSPWSLTQAYRMCSSEREKENLLADIPVRRGEGTTSSTRRIGPELSKRIYLLMTSMESETFLE</sequence>
<evidence type="ECO:0000256" key="3">
    <source>
        <dbReference type="ARBA" id="ARBA00022763"/>
    </source>
</evidence>
<comment type="subcellular location">
    <subcellularLocation>
        <location evidence="1">Nucleus</location>
    </subcellularLocation>
</comment>
<dbReference type="InterPro" id="IPR033310">
    <property type="entry name" value="Mms4/EME1/EME2"/>
</dbReference>
<dbReference type="InterPro" id="IPR043086">
    <property type="entry name" value="EME1_nucdom_sub1"/>
</dbReference>
<evidence type="ECO:0000256" key="7">
    <source>
        <dbReference type="SAM" id="MobiDB-lite"/>
    </source>
</evidence>
<feature type="domain" description="ERCC4" evidence="8">
    <location>
        <begin position="295"/>
        <end position="566"/>
    </location>
</feature>
<comment type="caution">
    <text evidence="9">The sequence shown here is derived from an EMBL/GenBank/DDBJ whole genome shotgun (WGS) entry which is preliminary data.</text>
</comment>
<protein>
    <recommendedName>
        <fullName evidence="8">ERCC4 domain-containing protein</fullName>
    </recommendedName>
</protein>
<proteinExistence type="inferred from homology"/>
<feature type="compositionally biased region" description="Polar residues" evidence="7">
    <location>
        <begin position="198"/>
        <end position="227"/>
    </location>
</feature>
<dbReference type="CDD" id="cd20081">
    <property type="entry name" value="XPF_nuclease_EME1"/>
    <property type="match status" value="1"/>
</dbReference>
<gene>
    <name evidence="9" type="ORF">chiPu_0010008</name>
</gene>
<name>A0A401SMC6_CHIPU</name>
<feature type="compositionally biased region" description="Basic and acidic residues" evidence="7">
    <location>
        <begin position="150"/>
        <end position="159"/>
    </location>
</feature>
<dbReference type="OMA" id="FCVESDW"/>
<dbReference type="GO" id="GO:0003677">
    <property type="term" value="F:DNA binding"/>
    <property type="evidence" value="ECO:0007669"/>
    <property type="project" value="InterPro"/>
</dbReference>
<dbReference type="InterPro" id="IPR006166">
    <property type="entry name" value="ERCC4_domain"/>
</dbReference>
<feature type="compositionally biased region" description="Polar residues" evidence="7">
    <location>
        <begin position="111"/>
        <end position="149"/>
    </location>
</feature>
<feature type="region of interest" description="Disordered" evidence="7">
    <location>
        <begin position="246"/>
        <end position="271"/>
    </location>
</feature>
<evidence type="ECO:0000256" key="1">
    <source>
        <dbReference type="ARBA" id="ARBA00004123"/>
    </source>
</evidence>
<keyword evidence="4" id="KW-0233">DNA recombination</keyword>
<dbReference type="GO" id="GO:0048476">
    <property type="term" value="C:Holliday junction resolvase complex"/>
    <property type="evidence" value="ECO:0007669"/>
    <property type="project" value="InterPro"/>
</dbReference>
<dbReference type="Gene3D" id="4.10.800.30">
    <property type="entry name" value="ERCC4, Mus81-Eme1 complex, nuclease domain, subdomain 2"/>
    <property type="match status" value="1"/>
</dbReference>
<feature type="region of interest" description="Disordered" evidence="7">
    <location>
        <begin position="110"/>
        <end position="170"/>
    </location>
</feature>
<dbReference type="GO" id="GO:0005634">
    <property type="term" value="C:nucleus"/>
    <property type="evidence" value="ECO:0007669"/>
    <property type="project" value="UniProtKB-SubCell"/>
</dbReference>
<dbReference type="FunFam" id="3.40.1620.30:FF:000001">
    <property type="entry name" value="Essential meiotic structure-specific endonuclease 1"/>
    <property type="match status" value="1"/>
</dbReference>
<keyword evidence="10" id="KW-1185">Reference proteome</keyword>
<comment type="similarity">
    <text evidence="2">Belongs to the EME1/MMS4 family.</text>
</comment>
<keyword evidence="6" id="KW-0539">Nucleus</keyword>
<evidence type="ECO:0000313" key="10">
    <source>
        <dbReference type="Proteomes" id="UP000287033"/>
    </source>
</evidence>
<dbReference type="GO" id="GO:0006302">
    <property type="term" value="P:double-strand break repair"/>
    <property type="evidence" value="ECO:0007669"/>
    <property type="project" value="TreeGrafter"/>
</dbReference>
<evidence type="ECO:0000256" key="2">
    <source>
        <dbReference type="ARBA" id="ARBA00005313"/>
    </source>
</evidence>
<keyword evidence="3" id="KW-0227">DNA damage</keyword>
<dbReference type="EMBL" id="BEZZ01000371">
    <property type="protein sequence ID" value="GCC31549.1"/>
    <property type="molecule type" value="Genomic_DNA"/>
</dbReference>
<dbReference type="Gene3D" id="3.40.1620.30">
    <property type="entry name" value="ERCC4, Mus81-Eme1 complex, nuclease domain, subdomain 1"/>
    <property type="match status" value="1"/>
</dbReference>
<dbReference type="GO" id="GO:0008821">
    <property type="term" value="F:crossover junction DNA endonuclease activity"/>
    <property type="evidence" value="ECO:0007669"/>
    <property type="project" value="TreeGrafter"/>
</dbReference>
<organism evidence="9 10">
    <name type="scientific">Chiloscyllium punctatum</name>
    <name type="common">Brownbanded bambooshark</name>
    <name type="synonym">Hemiscyllium punctatum</name>
    <dbReference type="NCBI Taxonomy" id="137246"/>
    <lineage>
        <taxon>Eukaryota</taxon>
        <taxon>Metazoa</taxon>
        <taxon>Chordata</taxon>
        <taxon>Craniata</taxon>
        <taxon>Vertebrata</taxon>
        <taxon>Chondrichthyes</taxon>
        <taxon>Elasmobranchii</taxon>
        <taxon>Galeomorphii</taxon>
        <taxon>Galeoidea</taxon>
        <taxon>Orectolobiformes</taxon>
        <taxon>Hemiscylliidae</taxon>
        <taxon>Chiloscyllium</taxon>
    </lineage>
</organism>
<feature type="region of interest" description="Disordered" evidence="7">
    <location>
        <begin position="198"/>
        <end position="233"/>
    </location>
</feature>
<evidence type="ECO:0000313" key="9">
    <source>
        <dbReference type="EMBL" id="GCC31549.1"/>
    </source>
</evidence>
<dbReference type="InterPro" id="IPR047522">
    <property type="entry name" value="XPF_nuclease_EME1_vertebrates"/>
</dbReference>
<dbReference type="PANTHER" id="PTHR21077:SF7">
    <property type="entry name" value="CROSSOVER JUNCTION ENDONUCLEASE EME1"/>
    <property type="match status" value="1"/>
</dbReference>
<dbReference type="SMART" id="SM00891">
    <property type="entry name" value="ERCC4"/>
    <property type="match status" value="1"/>
</dbReference>
<accession>A0A401SMC6</accession>
<dbReference type="Proteomes" id="UP000287033">
    <property type="component" value="Unassembled WGS sequence"/>
</dbReference>
<dbReference type="Pfam" id="PF02732">
    <property type="entry name" value="ERCC4"/>
    <property type="match status" value="1"/>
</dbReference>
<dbReference type="AlphaFoldDB" id="A0A401SMC6"/>
<evidence type="ECO:0000256" key="5">
    <source>
        <dbReference type="ARBA" id="ARBA00023204"/>
    </source>
</evidence>
<dbReference type="PANTHER" id="PTHR21077">
    <property type="entry name" value="EME1 PROTEIN"/>
    <property type="match status" value="1"/>
</dbReference>
<dbReference type="InterPro" id="IPR042530">
    <property type="entry name" value="EME1/EME2_C"/>
</dbReference>
<evidence type="ECO:0000256" key="4">
    <source>
        <dbReference type="ARBA" id="ARBA00023172"/>
    </source>
</evidence>
<reference evidence="9 10" key="1">
    <citation type="journal article" date="2018" name="Nat. Ecol. Evol.">
        <title>Shark genomes provide insights into elasmobranch evolution and the origin of vertebrates.</title>
        <authorList>
            <person name="Hara Y"/>
            <person name="Yamaguchi K"/>
            <person name="Onimaru K"/>
            <person name="Kadota M"/>
            <person name="Koyanagi M"/>
            <person name="Keeley SD"/>
            <person name="Tatsumi K"/>
            <person name="Tanaka K"/>
            <person name="Motone F"/>
            <person name="Kageyama Y"/>
            <person name="Nozu R"/>
            <person name="Adachi N"/>
            <person name="Nishimura O"/>
            <person name="Nakagawa R"/>
            <person name="Tanegashima C"/>
            <person name="Kiyatake I"/>
            <person name="Matsumoto R"/>
            <person name="Murakumo K"/>
            <person name="Nishida K"/>
            <person name="Terakita A"/>
            <person name="Kuratani S"/>
            <person name="Sato K"/>
            <person name="Hyodo S Kuraku.S."/>
        </authorList>
    </citation>
    <scope>NUCLEOTIDE SEQUENCE [LARGE SCALE GENOMIC DNA]</scope>
</reference>